<dbReference type="Gene3D" id="3.40.50.1000">
    <property type="entry name" value="HAD superfamily/HAD-like"/>
    <property type="match status" value="1"/>
</dbReference>
<name>A0ABS0J9Y8_9ACTN</name>
<dbReference type="SFLD" id="SFLDG01129">
    <property type="entry name" value="C1.5:_HAD__Beta-PGM__Phosphata"/>
    <property type="match status" value="1"/>
</dbReference>
<dbReference type="EC" id="3.1.3.23" evidence="1"/>
<reference evidence="1 2" key="1">
    <citation type="submission" date="2020-11" db="EMBL/GenBank/DDBJ databases">
        <title>Sequencing the genomes of 1000 actinobacteria strains.</title>
        <authorList>
            <person name="Klenk H.-P."/>
        </authorList>
    </citation>
    <scope>NUCLEOTIDE SEQUENCE [LARGE SCALE GENOMIC DNA]</scope>
    <source>
        <strain evidence="1 2">DSM 101692</strain>
    </source>
</reference>
<dbReference type="NCBIfam" id="TIGR01509">
    <property type="entry name" value="HAD-SF-IA-v3"/>
    <property type="match status" value="1"/>
</dbReference>
<dbReference type="Gene3D" id="1.10.150.240">
    <property type="entry name" value="Putative phosphatase, domain 2"/>
    <property type="match status" value="1"/>
</dbReference>
<proteinExistence type="predicted"/>
<dbReference type="Pfam" id="PF00702">
    <property type="entry name" value="Hydrolase"/>
    <property type="match status" value="1"/>
</dbReference>
<keyword evidence="2" id="KW-1185">Reference proteome</keyword>
<dbReference type="InterPro" id="IPR051806">
    <property type="entry name" value="HAD-like_SPP"/>
</dbReference>
<sequence>MSVGLAGIGAVLFDMDGTLVDSDAAVERAWERWAAEYGVDPRTALAIAHGSPADRTIRRLLPALDDRAVATAAARQLALQYDDLSDVTATPGAHELLNALARLGLPWAVVTSADTRLAEARLGAAGIKAPVLVTVEDVSVGKPDPEGYLRAAALLGVPVARCLVVEDAEVGLRAGRAAGAMTAALKGLDGDLRLHDLAQLARQLESPPTAP</sequence>
<gene>
    <name evidence="1" type="ORF">IW248_000159</name>
</gene>
<dbReference type="GO" id="GO:0050308">
    <property type="term" value="F:sugar-phosphatase activity"/>
    <property type="evidence" value="ECO:0007669"/>
    <property type="project" value="UniProtKB-EC"/>
</dbReference>
<dbReference type="PANTHER" id="PTHR43481">
    <property type="entry name" value="FRUCTOSE-1-PHOSPHATE PHOSPHATASE"/>
    <property type="match status" value="1"/>
</dbReference>
<dbReference type="EMBL" id="JADOTX010000001">
    <property type="protein sequence ID" value="MBG6063872.1"/>
    <property type="molecule type" value="Genomic_DNA"/>
</dbReference>
<dbReference type="SUPFAM" id="SSF56784">
    <property type="entry name" value="HAD-like"/>
    <property type="match status" value="1"/>
</dbReference>
<dbReference type="SFLD" id="SFLDS00003">
    <property type="entry name" value="Haloacid_Dehalogenase"/>
    <property type="match status" value="1"/>
</dbReference>
<evidence type="ECO:0000313" key="1">
    <source>
        <dbReference type="EMBL" id="MBG6063872.1"/>
    </source>
</evidence>
<evidence type="ECO:0000313" key="2">
    <source>
        <dbReference type="Proteomes" id="UP000614915"/>
    </source>
</evidence>
<dbReference type="SFLD" id="SFLDG01135">
    <property type="entry name" value="C1.5.6:_HAD__Beta-PGM__Phospha"/>
    <property type="match status" value="1"/>
</dbReference>
<dbReference type="InterPro" id="IPR023198">
    <property type="entry name" value="PGP-like_dom2"/>
</dbReference>
<organism evidence="1 2">
    <name type="scientific">Micromonospora ureilytica</name>
    <dbReference type="NCBI Taxonomy" id="709868"/>
    <lineage>
        <taxon>Bacteria</taxon>
        <taxon>Bacillati</taxon>
        <taxon>Actinomycetota</taxon>
        <taxon>Actinomycetes</taxon>
        <taxon>Micromonosporales</taxon>
        <taxon>Micromonosporaceae</taxon>
        <taxon>Micromonospora</taxon>
    </lineage>
</organism>
<dbReference type="RefSeq" id="WP_307787600.1">
    <property type="nucleotide sequence ID" value="NZ_JADOTX010000001.1"/>
</dbReference>
<accession>A0ABS0J9Y8</accession>
<keyword evidence="1" id="KW-0378">Hydrolase</keyword>
<dbReference type="InterPro" id="IPR006439">
    <property type="entry name" value="HAD-SF_hydro_IA"/>
</dbReference>
<dbReference type="PANTHER" id="PTHR43481:SF4">
    <property type="entry name" value="GLYCEROL-1-PHOSPHATE PHOSPHOHYDROLASE 1-RELATED"/>
    <property type="match status" value="1"/>
</dbReference>
<comment type="caution">
    <text evidence="1">The sequence shown here is derived from an EMBL/GenBank/DDBJ whole genome shotgun (WGS) entry which is preliminary data.</text>
</comment>
<protein>
    <submittedName>
        <fullName evidence="1">Sugar-phosphatase</fullName>
        <ecNumber evidence="1">3.1.3.23</ecNumber>
    </submittedName>
</protein>
<dbReference type="Proteomes" id="UP000614915">
    <property type="component" value="Unassembled WGS sequence"/>
</dbReference>
<dbReference type="InterPro" id="IPR036412">
    <property type="entry name" value="HAD-like_sf"/>
</dbReference>
<dbReference type="InterPro" id="IPR023214">
    <property type="entry name" value="HAD_sf"/>
</dbReference>